<protein>
    <submittedName>
        <fullName evidence="2">Eukaryotic translation initiation factor 3 subunit f</fullName>
    </submittedName>
</protein>
<feature type="compositionally biased region" description="Low complexity" evidence="1">
    <location>
        <begin position="243"/>
        <end position="281"/>
    </location>
</feature>
<dbReference type="AlphaFoldDB" id="A0AAV3Y663"/>
<feature type="compositionally biased region" description="Polar residues" evidence="1">
    <location>
        <begin position="618"/>
        <end position="628"/>
    </location>
</feature>
<name>A0AAV3Y663_9GAST</name>
<dbReference type="GO" id="GO:0036503">
    <property type="term" value="P:ERAD pathway"/>
    <property type="evidence" value="ECO:0007669"/>
    <property type="project" value="TreeGrafter"/>
</dbReference>
<feature type="region of interest" description="Disordered" evidence="1">
    <location>
        <begin position="663"/>
        <end position="716"/>
    </location>
</feature>
<feature type="compositionally biased region" description="Low complexity" evidence="1">
    <location>
        <begin position="365"/>
        <end position="374"/>
    </location>
</feature>
<dbReference type="EMBL" id="BLXT01001037">
    <property type="protein sequence ID" value="GFN82745.1"/>
    <property type="molecule type" value="Genomic_DNA"/>
</dbReference>
<dbReference type="PANTHER" id="PTHR15204:SF0">
    <property type="entry name" value="LARGE PROLINE-RICH PROTEIN BAG6"/>
    <property type="match status" value="1"/>
</dbReference>
<feature type="region of interest" description="Disordered" evidence="1">
    <location>
        <begin position="592"/>
        <end position="651"/>
    </location>
</feature>
<feature type="region of interest" description="Disordered" evidence="1">
    <location>
        <begin position="1"/>
        <end position="170"/>
    </location>
</feature>
<dbReference type="PANTHER" id="PTHR15204">
    <property type="entry name" value="LARGE PROLINE-RICH PROTEIN BAG6"/>
    <property type="match status" value="1"/>
</dbReference>
<gene>
    <name evidence="2" type="ORF">PoB_000925100</name>
</gene>
<feature type="region of interest" description="Disordered" evidence="1">
    <location>
        <begin position="243"/>
        <end position="314"/>
    </location>
</feature>
<feature type="compositionally biased region" description="Low complexity" evidence="1">
    <location>
        <begin position="596"/>
        <end position="609"/>
    </location>
</feature>
<dbReference type="GO" id="GO:0003743">
    <property type="term" value="F:translation initiation factor activity"/>
    <property type="evidence" value="ECO:0007669"/>
    <property type="project" value="UniProtKB-KW"/>
</dbReference>
<sequence>MDVTLKYSKNRKKKKKELRLDASTGTSSNASTNTSSSSEAATNTASVAAGTSRTSVNASVNTSNAGVGDGLHGNSSVGTGTDPGLGMNNQSTNTPQIHLSINGRGIPIALRPPQQGQQQQQPNSGRGIPISLRPPQQGQQQQQQQQQRAGPRQLHSHQHHFHPVPPGTGAMMNSVYADPYLSCNSHNYDTQSARSAFRALQARMRARGQQVPQANQQVPNLSTMVSGMFGNIIEQVGQAFSQGSRSSANTTGSNTTSTTVTSTTTNNSSSSTSAQQGQGSTIRGGGTTGTTTTSSNSGGNPSTQPPPFNPMEMFASMFGASGARSSSSAGHLPIDLGSVIGNLMQATRGPSAPSSSSSGSGGSGNTSTSPPGGTLADMFTYFRAQGDEQDSESPNVLVSLLETVAPHMHLTDLFSLVTGNTRVIGQLRRPLRQFVAQQLANANGSVDTLVTSALDGMFPEIEHIQSLIQVRPGVNMAMSVRNCLQTHLRTIFTAIHSDSPSSDDEFGRDLYSAWMAMMADTIGLCIYCIQNGQTGFSNMVQRYMPRMTQGMNPAITIWMTTSLQDILASFHRNHPVSEAQVMAFVVRTDTTRPEEPAATAAIASEATRTPHQADRPNISRSALASSEPTPMDIGTASPSPQPPKAKAARTLPEEEEIFVDAQETFTSRPTHQPSASSRARPSTITTTSTASAETPAMGSQNQTSIKNGPGGSDNWQSVIPQEWIPVISQDVARQRDQRPQPPLSDAYLQGLPAKRRRMMTVEHAGEMGSMGRYLPSALTRAAQAARVEPISSEENLAREAADNLDLQAELEHEVAAVLETRITSDSDFSSERFPHAKEYFHKSRKH</sequence>
<feature type="compositionally biased region" description="Polar residues" evidence="1">
    <location>
        <begin position="53"/>
        <end position="65"/>
    </location>
</feature>
<feature type="compositionally biased region" description="Low complexity" evidence="1">
    <location>
        <begin position="289"/>
        <end position="302"/>
    </location>
</feature>
<feature type="compositionally biased region" description="Polar residues" evidence="1">
    <location>
        <begin position="87"/>
        <end position="99"/>
    </location>
</feature>
<comment type="caution">
    <text evidence="2">The sequence shown here is derived from an EMBL/GenBank/DDBJ whole genome shotgun (WGS) entry which is preliminary data.</text>
</comment>
<proteinExistence type="predicted"/>
<feature type="region of interest" description="Disordered" evidence="1">
    <location>
        <begin position="345"/>
        <end position="376"/>
    </location>
</feature>
<feature type="compositionally biased region" description="Low complexity" evidence="1">
    <location>
        <begin position="112"/>
        <end position="122"/>
    </location>
</feature>
<feature type="compositionally biased region" description="Low complexity" evidence="1">
    <location>
        <begin position="349"/>
        <end position="358"/>
    </location>
</feature>
<feature type="compositionally biased region" description="Low complexity" evidence="1">
    <location>
        <begin position="22"/>
        <end position="52"/>
    </location>
</feature>
<feature type="compositionally biased region" description="Low complexity" evidence="1">
    <location>
        <begin position="133"/>
        <end position="153"/>
    </location>
</feature>
<dbReference type="Proteomes" id="UP000735302">
    <property type="component" value="Unassembled WGS sequence"/>
</dbReference>
<accession>A0AAV3Y663</accession>
<feature type="compositionally biased region" description="Low complexity" evidence="1">
    <location>
        <begin position="673"/>
        <end position="696"/>
    </location>
</feature>
<feature type="compositionally biased region" description="Polar residues" evidence="1">
    <location>
        <begin position="663"/>
        <end position="672"/>
    </location>
</feature>
<feature type="compositionally biased region" description="Basic residues" evidence="1">
    <location>
        <begin position="8"/>
        <end position="17"/>
    </location>
</feature>
<keyword evidence="2" id="KW-0648">Protein biosynthesis</keyword>
<feature type="compositionally biased region" description="Polar residues" evidence="1">
    <location>
        <begin position="697"/>
        <end position="706"/>
    </location>
</feature>
<reference evidence="2 3" key="1">
    <citation type="journal article" date="2021" name="Elife">
        <title>Chloroplast acquisition without the gene transfer in kleptoplastic sea slugs, Plakobranchus ocellatus.</title>
        <authorList>
            <person name="Maeda T."/>
            <person name="Takahashi S."/>
            <person name="Yoshida T."/>
            <person name="Shimamura S."/>
            <person name="Takaki Y."/>
            <person name="Nagai Y."/>
            <person name="Toyoda A."/>
            <person name="Suzuki Y."/>
            <person name="Arimoto A."/>
            <person name="Ishii H."/>
            <person name="Satoh N."/>
            <person name="Nishiyama T."/>
            <person name="Hasebe M."/>
            <person name="Maruyama T."/>
            <person name="Minagawa J."/>
            <person name="Obokata J."/>
            <person name="Shigenobu S."/>
        </authorList>
    </citation>
    <scope>NUCLEOTIDE SEQUENCE [LARGE SCALE GENOMIC DNA]</scope>
</reference>
<dbReference type="GO" id="GO:0071818">
    <property type="term" value="C:BAT3 complex"/>
    <property type="evidence" value="ECO:0007669"/>
    <property type="project" value="TreeGrafter"/>
</dbReference>
<dbReference type="GO" id="GO:0051787">
    <property type="term" value="F:misfolded protein binding"/>
    <property type="evidence" value="ECO:0007669"/>
    <property type="project" value="TreeGrafter"/>
</dbReference>
<evidence type="ECO:0000313" key="3">
    <source>
        <dbReference type="Proteomes" id="UP000735302"/>
    </source>
</evidence>
<evidence type="ECO:0000313" key="2">
    <source>
        <dbReference type="EMBL" id="GFN82745.1"/>
    </source>
</evidence>
<keyword evidence="3" id="KW-1185">Reference proteome</keyword>
<keyword evidence="2" id="KW-0396">Initiation factor</keyword>
<organism evidence="2 3">
    <name type="scientific">Plakobranchus ocellatus</name>
    <dbReference type="NCBI Taxonomy" id="259542"/>
    <lineage>
        <taxon>Eukaryota</taxon>
        <taxon>Metazoa</taxon>
        <taxon>Spiralia</taxon>
        <taxon>Lophotrochozoa</taxon>
        <taxon>Mollusca</taxon>
        <taxon>Gastropoda</taxon>
        <taxon>Heterobranchia</taxon>
        <taxon>Euthyneura</taxon>
        <taxon>Panpulmonata</taxon>
        <taxon>Sacoglossa</taxon>
        <taxon>Placobranchoidea</taxon>
        <taxon>Plakobranchidae</taxon>
        <taxon>Plakobranchus</taxon>
    </lineage>
</organism>
<dbReference type="GO" id="GO:0031593">
    <property type="term" value="F:polyubiquitin modification-dependent protein binding"/>
    <property type="evidence" value="ECO:0007669"/>
    <property type="project" value="TreeGrafter"/>
</dbReference>
<evidence type="ECO:0000256" key="1">
    <source>
        <dbReference type="SAM" id="MobiDB-lite"/>
    </source>
</evidence>